<dbReference type="Proteomes" id="UP000236884">
    <property type="component" value="Chromosome"/>
</dbReference>
<protein>
    <submittedName>
        <fullName evidence="1">Uncharacterized protein</fullName>
    </submittedName>
</protein>
<evidence type="ECO:0000313" key="2">
    <source>
        <dbReference type="Proteomes" id="UP000236884"/>
    </source>
</evidence>
<proteinExistence type="predicted"/>
<dbReference type="KEGG" id="vgo:GJW-30_1_03154"/>
<dbReference type="RefSeq" id="WP_130364519.1">
    <property type="nucleotide sequence ID" value="NZ_AP014946.1"/>
</dbReference>
<dbReference type="AlphaFoldDB" id="A0A0S3PXG8"/>
<dbReference type="OrthoDB" id="8563833at2"/>
<keyword evidence="2" id="KW-1185">Reference proteome</keyword>
<name>A0A0S3PXG8_9BRAD</name>
<reference evidence="1 2" key="1">
    <citation type="submission" date="2015-08" db="EMBL/GenBank/DDBJ databases">
        <title>Investigation of the bacterial diversity of lava forest soil.</title>
        <authorList>
            <person name="Lee J.S."/>
        </authorList>
    </citation>
    <scope>NUCLEOTIDE SEQUENCE [LARGE SCALE GENOMIC DNA]</scope>
    <source>
        <strain evidence="1 2">GJW-30</strain>
    </source>
</reference>
<sequence>MLDTNSTDSIFRFTQIRPTRSLASTSAIPLLNSSFARKLAKTTRTKCQAEAIDFLKAAGSIDQLLDTNENKKLVSLLQSLIAANAPVATLRQNITSGRREYLAMRKSVSDYLLASKFQRIGQGFAETSLDLLYKGFAILADDHTVADSALLSEVVKRPLLLPFEITDDAERPLHSAAAPNTHPTANQNLPDPQHIYAALTELTGLYRPELVNADLEDDHASTRPARDREPQLALNKKGLASLSAGSRSALEALDLDPAAMSVHAIAAALETTLSRLSTLPVTPRGVHILPRPPVVEGFPRIAAGVRVAGVADLLVVKQHLHKYRRTDIAHVENVLRGEKKVRTHRQFDRQEQTFVSEVETTHEKITELQTAERFELNQETQQTIKRDQQVGFNLSLSGKYGPTVEFSSQAEAEIENSREETTRSALNYAKDIMQRSLDRVVESVREQRVQRIIREQEETNLHEIANETGDHVTGIYQFLEKVMTSQVFNYGIRTMFDFMVPEPASYIWHLESTPAADVELPPPPAALKTYLPGPTHVTPYNYASVAAIFGARGIEPPPPTFKTAVAAVNHGETGDEEGKPRSVVEKEIAVPEGYRPVSAVVRAMALTDNELTLGITLGSASVIWRPSGGRVTAVGGGHRLGAANIALSISAASYPYDAQSKLLLHVLAFESNAYSVVANVVFARSQETFSAWQIQTYDLIAQAALEQQLKYEQKVEDLKAKAAGAAANAAAQFGRAPSQNLKVVVAELKKHCTSILTKQRYETFGAVVDGDPPYFNFDNAARQGAFIRFFEQAFEWDQLQYVCYPYFWSRRETWSERFRRQDIDPTLLEFLQAGAARVVVPARPGFENAIIHYLETGEIWNGVSEPPRINSPLYVSIIDEIKERTGASQGELPVGASWETIVPTPLVAIRAEDDLPEWVRQDVQSWFWEEAESN</sequence>
<gene>
    <name evidence="1" type="ORF">GJW-30_1_03154</name>
</gene>
<accession>A0A0S3PXG8</accession>
<evidence type="ECO:0000313" key="1">
    <source>
        <dbReference type="EMBL" id="BAT60606.1"/>
    </source>
</evidence>
<dbReference type="EMBL" id="AP014946">
    <property type="protein sequence ID" value="BAT60606.1"/>
    <property type="molecule type" value="Genomic_DNA"/>
</dbReference>
<organism evidence="1 2">
    <name type="scientific">Variibacter gotjawalensis</name>
    <dbReference type="NCBI Taxonomy" id="1333996"/>
    <lineage>
        <taxon>Bacteria</taxon>
        <taxon>Pseudomonadati</taxon>
        <taxon>Pseudomonadota</taxon>
        <taxon>Alphaproteobacteria</taxon>
        <taxon>Hyphomicrobiales</taxon>
        <taxon>Nitrobacteraceae</taxon>
        <taxon>Variibacter</taxon>
    </lineage>
</organism>